<keyword evidence="5" id="KW-0396">Initiation factor</keyword>
<dbReference type="GO" id="GO:0003743">
    <property type="term" value="F:translation initiation factor activity"/>
    <property type="evidence" value="ECO:0007669"/>
    <property type="project" value="UniProtKB-KW"/>
</dbReference>
<keyword evidence="6" id="KW-1185">Reference proteome</keyword>
<gene>
    <name evidence="5" type="ORF">JIN87_05800</name>
</gene>
<keyword evidence="1" id="KW-0810">Translation regulation</keyword>
<dbReference type="Proteomes" id="UP000617628">
    <property type="component" value="Unassembled WGS sequence"/>
</dbReference>
<dbReference type="AlphaFoldDB" id="A0A934RTX9"/>
<comment type="caution">
    <text evidence="5">The sequence shown here is derived from an EMBL/GenBank/DDBJ whole genome shotgun (WGS) entry which is preliminary data.</text>
</comment>
<dbReference type="EMBL" id="JAENIL010000008">
    <property type="protein sequence ID" value="MBK1876373.1"/>
    <property type="molecule type" value="Genomic_DNA"/>
</dbReference>
<reference evidence="5" key="1">
    <citation type="submission" date="2021-01" db="EMBL/GenBank/DDBJ databases">
        <title>Modified the classification status of verrucomicrobia.</title>
        <authorList>
            <person name="Feng X."/>
        </authorList>
    </citation>
    <scope>NUCLEOTIDE SEQUENCE</scope>
    <source>
        <strain evidence="5">KCTC 13126</strain>
    </source>
</reference>
<evidence type="ECO:0000256" key="3">
    <source>
        <dbReference type="SAM" id="MobiDB-lite"/>
    </source>
</evidence>
<sequence length="131" mass="13520">MGKGNKRVSTDGGDGLSSNPFGGLDLGGLPSAPEASSPVRPAKEEKTAKKNRGRLDVKCEKAGRGGKTVTVVSGWKGIANEEKQVLAKSIQKRCGVGGAVKNGNIEIQGDKREEAKAVLEDAGFRVVFAGG</sequence>
<dbReference type="PROSITE" id="PS50296">
    <property type="entry name" value="SUI1"/>
    <property type="match status" value="1"/>
</dbReference>
<dbReference type="InterPro" id="IPR001950">
    <property type="entry name" value="SUI1"/>
</dbReference>
<dbReference type="InterPro" id="IPR005872">
    <property type="entry name" value="SUI1_arc_bac"/>
</dbReference>
<dbReference type="GO" id="GO:0006417">
    <property type="term" value="P:regulation of translation"/>
    <property type="evidence" value="ECO:0007669"/>
    <property type="project" value="UniProtKB-KW"/>
</dbReference>
<feature type="compositionally biased region" description="Basic and acidic residues" evidence="3">
    <location>
        <begin position="41"/>
        <end position="54"/>
    </location>
</feature>
<dbReference type="Gene3D" id="3.30.780.10">
    <property type="entry name" value="SUI1-like domain"/>
    <property type="match status" value="1"/>
</dbReference>
<protein>
    <submittedName>
        <fullName evidence="5">Translation initiation factor</fullName>
    </submittedName>
</protein>
<dbReference type="Pfam" id="PF01253">
    <property type="entry name" value="SUI1"/>
    <property type="match status" value="1"/>
</dbReference>
<feature type="domain" description="SUI1" evidence="4">
    <location>
        <begin position="64"/>
        <end position="123"/>
    </location>
</feature>
<dbReference type="InterPro" id="IPR036877">
    <property type="entry name" value="SUI1_dom_sf"/>
</dbReference>
<evidence type="ECO:0000313" key="6">
    <source>
        <dbReference type="Proteomes" id="UP000617628"/>
    </source>
</evidence>
<feature type="region of interest" description="Disordered" evidence="3">
    <location>
        <begin position="1"/>
        <end position="54"/>
    </location>
</feature>
<dbReference type="SUPFAM" id="SSF55159">
    <property type="entry name" value="eIF1-like"/>
    <property type="match status" value="1"/>
</dbReference>
<accession>A0A934RTX9</accession>
<proteinExistence type="predicted"/>
<dbReference type="RefSeq" id="WP_200354587.1">
    <property type="nucleotide sequence ID" value="NZ_JAENIL010000008.1"/>
</dbReference>
<evidence type="ECO:0000256" key="2">
    <source>
        <dbReference type="ARBA" id="ARBA00022917"/>
    </source>
</evidence>
<keyword evidence="2" id="KW-0648">Protein biosynthesis</keyword>
<organism evidence="5 6">
    <name type="scientific">Pelagicoccus mobilis</name>
    <dbReference type="NCBI Taxonomy" id="415221"/>
    <lineage>
        <taxon>Bacteria</taxon>
        <taxon>Pseudomonadati</taxon>
        <taxon>Verrucomicrobiota</taxon>
        <taxon>Opitutia</taxon>
        <taxon>Puniceicoccales</taxon>
        <taxon>Pelagicoccaceae</taxon>
        <taxon>Pelagicoccus</taxon>
    </lineage>
</organism>
<evidence type="ECO:0000313" key="5">
    <source>
        <dbReference type="EMBL" id="MBK1876373.1"/>
    </source>
</evidence>
<dbReference type="CDD" id="cd11567">
    <property type="entry name" value="YciH_like"/>
    <property type="match status" value="1"/>
</dbReference>
<evidence type="ECO:0000256" key="1">
    <source>
        <dbReference type="ARBA" id="ARBA00022845"/>
    </source>
</evidence>
<name>A0A934RTX9_9BACT</name>
<evidence type="ECO:0000259" key="4">
    <source>
        <dbReference type="PROSITE" id="PS50296"/>
    </source>
</evidence>